<dbReference type="OrthoDB" id="313284at2157"/>
<feature type="transmembrane region" description="Helical" evidence="2">
    <location>
        <begin position="487"/>
        <end position="505"/>
    </location>
</feature>
<evidence type="ECO:0000256" key="1">
    <source>
        <dbReference type="SAM" id="MobiDB-lite"/>
    </source>
</evidence>
<sequence length="789" mass="85544">MTDSERVEGATRSFLDDHPEHEDTLETLLAHQKEHGSWEFDDAPIDSGAFGELVSRPFVEEADDDYRFADRHAVERALAGDDADAETTASTELDLDLDIAFPAPDRRALAGLLAVLAVVVAARSLFFGSVFRDGLIVSPANDPYFYRYWQSRLLAESSGAFDAGMTTTVGELTRIRPLTHALNWWFADLFGAPALVAAVTPIVASLLLALCLYGLTRRLTADRRIALAAVLLLALTPVHVVYTQLGFLEHRPYQYLWIGLQAYTLGWLAVDVLDRHSEGADDPGLAHAREPRSWAVAGLLAVAVAALAHTWGGSPLSFVPIAVYVGFRVVADHREGIDPLFANAPALAGIAVGSLLAFGIHRRCGWHEAIAATIPLGVAAGAVGVAVLAHLWLRADLPTAGLLGAEGVFAVVAAFLFRRLRPDDVARLQERSDAFFNRETATETASLFNPEQAFIFTPVGQIGLGFYLALPVLAVATYYVARNYEPGWLAAVCFAYFYLVIAAVQVRFAAQFGIFCALFGAVGLVYLLSAVDLARPVSPFDRERPAGPTLELPDTPTVGAYLAGAVVLVLLLNLIFVPSLLAQTRYSEEKIEAVQSIDDRSERLNQSYPNNFVLSEWGENRMYNYFVNGESSGYGYARNVYERFISDTNPDAYFNQFNNRVGYIALTDIDAPEQTVQSKLFEDFGAGNDSTAHYQLIYSGESVRAFAVVDGAVIQTQAEPGTNVTARTTVDAAGERLDYKRTATADDSGTARIRVAYPGEYDLGNTTVSVPASAVRRGATVSPGSNTDG</sequence>
<feature type="region of interest" description="Disordered" evidence="1">
    <location>
        <begin position="1"/>
        <end position="20"/>
    </location>
</feature>
<proteinExistence type="predicted"/>
<dbReference type="Pfam" id="PF18079">
    <property type="entry name" value="AglB_L1"/>
    <property type="match status" value="1"/>
</dbReference>
<feature type="transmembrane region" description="Helical" evidence="2">
    <location>
        <begin position="340"/>
        <end position="358"/>
    </location>
</feature>
<gene>
    <name evidence="5" type="ORF">GRX03_02360</name>
</gene>
<dbReference type="Proteomes" id="UP000466535">
    <property type="component" value="Unassembled WGS sequence"/>
</dbReference>
<feature type="transmembrane region" description="Helical" evidence="2">
    <location>
        <begin position="370"/>
        <end position="393"/>
    </location>
</feature>
<feature type="transmembrane region" description="Helical" evidence="2">
    <location>
        <begin position="558"/>
        <end position="581"/>
    </location>
</feature>
<organism evidence="5 6">
    <name type="scientific">Halovenus carboxidivorans</name>
    <dbReference type="NCBI Taxonomy" id="2692199"/>
    <lineage>
        <taxon>Archaea</taxon>
        <taxon>Methanobacteriati</taxon>
        <taxon>Methanobacteriota</taxon>
        <taxon>Stenosarchaea group</taxon>
        <taxon>Halobacteria</taxon>
        <taxon>Halobacteriales</taxon>
        <taxon>Haloarculaceae</taxon>
        <taxon>Halovenus</taxon>
    </lineage>
</organism>
<comment type="caution">
    <text evidence="5">The sequence shown here is derived from an EMBL/GenBank/DDBJ whole genome shotgun (WGS) entry which is preliminary data.</text>
</comment>
<evidence type="ECO:0000256" key="2">
    <source>
        <dbReference type="SAM" id="Phobius"/>
    </source>
</evidence>
<dbReference type="InterPro" id="IPR041154">
    <property type="entry name" value="AglB_P1"/>
</dbReference>
<protein>
    <submittedName>
        <fullName evidence="5">MFS transporter</fullName>
    </submittedName>
</protein>
<feature type="transmembrane region" description="Helical" evidence="2">
    <location>
        <begin position="109"/>
        <end position="131"/>
    </location>
</feature>
<evidence type="ECO:0000313" key="5">
    <source>
        <dbReference type="EMBL" id="MXR50449.1"/>
    </source>
</evidence>
<dbReference type="AlphaFoldDB" id="A0A6B0TB90"/>
<dbReference type="RefSeq" id="WP_159762576.1">
    <property type="nucleotide sequence ID" value="NZ_WUUT01000001.1"/>
</dbReference>
<name>A0A6B0TB90_9EURY</name>
<feature type="domain" description="Glycosyltransferase RgtA/B/C/D-like" evidence="3">
    <location>
        <begin position="177"/>
        <end position="244"/>
    </location>
</feature>
<evidence type="ECO:0000313" key="6">
    <source>
        <dbReference type="Proteomes" id="UP000466535"/>
    </source>
</evidence>
<keyword evidence="6" id="KW-1185">Reference proteome</keyword>
<feature type="transmembrane region" description="Helical" evidence="2">
    <location>
        <begin position="399"/>
        <end position="417"/>
    </location>
</feature>
<keyword evidence="2" id="KW-0812">Transmembrane</keyword>
<accession>A0A6B0TB90</accession>
<dbReference type="Pfam" id="PF13231">
    <property type="entry name" value="PMT_2"/>
    <property type="match status" value="1"/>
</dbReference>
<feature type="transmembrane region" description="Helical" evidence="2">
    <location>
        <begin position="225"/>
        <end position="242"/>
    </location>
</feature>
<feature type="transmembrane region" description="Helical" evidence="2">
    <location>
        <begin position="190"/>
        <end position="213"/>
    </location>
</feature>
<dbReference type="EMBL" id="WUUT01000001">
    <property type="protein sequence ID" value="MXR50449.1"/>
    <property type="molecule type" value="Genomic_DNA"/>
</dbReference>
<feature type="domain" description="Archaeal glycosylation protein B peripheral" evidence="4">
    <location>
        <begin position="711"/>
        <end position="761"/>
    </location>
</feature>
<feature type="transmembrane region" description="Helical" evidence="2">
    <location>
        <begin position="512"/>
        <end position="531"/>
    </location>
</feature>
<evidence type="ECO:0000259" key="4">
    <source>
        <dbReference type="Pfam" id="PF18079"/>
    </source>
</evidence>
<feature type="transmembrane region" description="Helical" evidence="2">
    <location>
        <begin position="462"/>
        <end position="481"/>
    </location>
</feature>
<keyword evidence="2" id="KW-1133">Transmembrane helix</keyword>
<dbReference type="InterPro" id="IPR038731">
    <property type="entry name" value="RgtA/B/C-like"/>
</dbReference>
<evidence type="ECO:0000259" key="3">
    <source>
        <dbReference type="Pfam" id="PF13231"/>
    </source>
</evidence>
<keyword evidence="2" id="KW-0472">Membrane</keyword>
<reference evidence="5 6" key="1">
    <citation type="submission" date="2019-12" db="EMBL/GenBank/DDBJ databases">
        <title>Isolation and characterization of three novel carbon monoxide-oxidizing members of Halobacteria from salione crusts and soils.</title>
        <authorList>
            <person name="Myers M.R."/>
            <person name="King G.M."/>
        </authorList>
    </citation>
    <scope>NUCLEOTIDE SEQUENCE [LARGE SCALE GENOMIC DNA]</scope>
    <source>
        <strain evidence="5 6">WSH3</strain>
    </source>
</reference>